<evidence type="ECO:0000313" key="3">
    <source>
        <dbReference type="Proteomes" id="UP000176294"/>
    </source>
</evidence>
<dbReference type="Proteomes" id="UP000176294">
    <property type="component" value="Unassembled WGS sequence"/>
</dbReference>
<dbReference type="EMBL" id="MDZB01000011">
    <property type="protein sequence ID" value="OGX89552.1"/>
    <property type="molecule type" value="Genomic_DNA"/>
</dbReference>
<dbReference type="RefSeq" id="WP_070724205.1">
    <property type="nucleotide sequence ID" value="NZ_MDZB01000011.1"/>
</dbReference>
<reference evidence="2 3" key="1">
    <citation type="submission" date="2016-08" db="EMBL/GenBank/DDBJ databases">
        <title>Hymenobacter coccineus sp. nov., Hymenobacter lapidarius sp. nov. and Hymenobacter glacialis sp. nov., isolated from Antarctic soil.</title>
        <authorList>
            <person name="Sedlacek I."/>
            <person name="Kralova S."/>
            <person name="Kyrova K."/>
            <person name="Maslanova I."/>
            <person name="Stankova E."/>
            <person name="Vrbovska V."/>
            <person name="Nemec M."/>
            <person name="Bartak M."/>
            <person name="Svec P."/>
            <person name="Busse H.-J."/>
            <person name="Pantucek R."/>
        </authorList>
    </citation>
    <scope>NUCLEOTIDE SEQUENCE [LARGE SCALE GENOMIC DNA]</scope>
    <source>
        <strain evidence="2 3">CCM 8643</strain>
    </source>
</reference>
<dbReference type="AlphaFoldDB" id="A0A1G1TF96"/>
<feature type="compositionally biased region" description="Basic and acidic residues" evidence="1">
    <location>
        <begin position="35"/>
        <end position="46"/>
    </location>
</feature>
<evidence type="ECO:0000256" key="1">
    <source>
        <dbReference type="SAM" id="MobiDB-lite"/>
    </source>
</evidence>
<accession>A0A1G1TF96</accession>
<dbReference type="STRING" id="1908237.BEN47_06625"/>
<feature type="compositionally biased region" description="Low complexity" evidence="1">
    <location>
        <begin position="1"/>
        <end position="12"/>
    </location>
</feature>
<organism evidence="2 3">
    <name type="scientific">Hymenobacter lapidarius</name>
    <dbReference type="NCBI Taxonomy" id="1908237"/>
    <lineage>
        <taxon>Bacteria</taxon>
        <taxon>Pseudomonadati</taxon>
        <taxon>Bacteroidota</taxon>
        <taxon>Cytophagia</taxon>
        <taxon>Cytophagales</taxon>
        <taxon>Hymenobacteraceae</taxon>
        <taxon>Hymenobacter</taxon>
    </lineage>
</organism>
<gene>
    <name evidence="2" type="ORF">BEN47_06625</name>
</gene>
<proteinExistence type="predicted"/>
<feature type="region of interest" description="Disordered" evidence="1">
    <location>
        <begin position="1"/>
        <end position="73"/>
    </location>
</feature>
<sequence>MSNSSNDSNQQSGENKDNSAGEGLPKGTGDLPVLTRDEATQDRLEQEALDAGLLHPNRNLDKPELDSPTYGSH</sequence>
<evidence type="ECO:0000313" key="2">
    <source>
        <dbReference type="EMBL" id="OGX89552.1"/>
    </source>
</evidence>
<dbReference type="OrthoDB" id="964393at2"/>
<keyword evidence="3" id="KW-1185">Reference proteome</keyword>
<comment type="caution">
    <text evidence="2">The sequence shown here is derived from an EMBL/GenBank/DDBJ whole genome shotgun (WGS) entry which is preliminary data.</text>
</comment>
<protein>
    <submittedName>
        <fullName evidence="2">Uncharacterized protein</fullName>
    </submittedName>
</protein>
<name>A0A1G1TF96_9BACT</name>